<name>A0AA37Q774_9BACT</name>
<dbReference type="Proteomes" id="UP001161325">
    <property type="component" value="Unassembled WGS sequence"/>
</dbReference>
<feature type="region of interest" description="Disordered" evidence="1">
    <location>
        <begin position="671"/>
        <end position="714"/>
    </location>
</feature>
<feature type="chain" id="PRO_5041252331" description="LPS-assembly protein LptD central domain-containing protein" evidence="2">
    <location>
        <begin position="22"/>
        <end position="1035"/>
    </location>
</feature>
<comment type="caution">
    <text evidence="4">The sequence shown here is derived from an EMBL/GenBank/DDBJ whole genome shotgun (WGS) entry which is preliminary data.</text>
</comment>
<evidence type="ECO:0000259" key="3">
    <source>
        <dbReference type="Pfam" id="PF19838"/>
    </source>
</evidence>
<keyword evidence="5" id="KW-1185">Reference proteome</keyword>
<feature type="region of interest" description="Disordered" evidence="1">
    <location>
        <begin position="823"/>
        <end position="842"/>
    </location>
</feature>
<evidence type="ECO:0000256" key="1">
    <source>
        <dbReference type="SAM" id="MobiDB-lite"/>
    </source>
</evidence>
<dbReference type="InterPro" id="IPR045659">
    <property type="entry name" value="LptD_2"/>
</dbReference>
<feature type="domain" description="LPS-assembly protein LptD central" evidence="3">
    <location>
        <begin position="226"/>
        <end position="672"/>
    </location>
</feature>
<dbReference type="PANTHER" id="PTHR30189">
    <property type="entry name" value="LPS-ASSEMBLY PROTEIN"/>
    <property type="match status" value="1"/>
</dbReference>
<dbReference type="EMBL" id="BRXS01000006">
    <property type="protein sequence ID" value="GLC27534.1"/>
    <property type="molecule type" value="Genomic_DNA"/>
</dbReference>
<dbReference type="Pfam" id="PF19838">
    <property type="entry name" value="LptD_2"/>
    <property type="match status" value="1"/>
</dbReference>
<proteinExistence type="predicted"/>
<organism evidence="4 5">
    <name type="scientific">Roseisolibacter agri</name>
    <dbReference type="NCBI Taxonomy" id="2014610"/>
    <lineage>
        <taxon>Bacteria</taxon>
        <taxon>Pseudomonadati</taxon>
        <taxon>Gemmatimonadota</taxon>
        <taxon>Gemmatimonadia</taxon>
        <taxon>Gemmatimonadales</taxon>
        <taxon>Gemmatimonadaceae</taxon>
        <taxon>Roseisolibacter</taxon>
    </lineage>
</organism>
<gene>
    <name evidence="4" type="ORF">rosag_40470</name>
</gene>
<evidence type="ECO:0000313" key="4">
    <source>
        <dbReference type="EMBL" id="GLC27534.1"/>
    </source>
</evidence>
<dbReference type="AlphaFoldDB" id="A0AA37Q774"/>
<feature type="region of interest" description="Disordered" evidence="1">
    <location>
        <begin position="29"/>
        <end position="49"/>
    </location>
</feature>
<dbReference type="InterPro" id="IPR050218">
    <property type="entry name" value="LptD"/>
</dbReference>
<evidence type="ECO:0000313" key="5">
    <source>
        <dbReference type="Proteomes" id="UP001161325"/>
    </source>
</evidence>
<dbReference type="GO" id="GO:1990351">
    <property type="term" value="C:transporter complex"/>
    <property type="evidence" value="ECO:0007669"/>
    <property type="project" value="TreeGrafter"/>
</dbReference>
<evidence type="ECO:0000256" key="2">
    <source>
        <dbReference type="SAM" id="SignalP"/>
    </source>
</evidence>
<feature type="compositionally biased region" description="Polar residues" evidence="1">
    <location>
        <begin position="823"/>
        <end position="837"/>
    </location>
</feature>
<keyword evidence="2" id="KW-0732">Signal</keyword>
<feature type="signal peptide" evidence="2">
    <location>
        <begin position="1"/>
        <end position="21"/>
    </location>
</feature>
<dbReference type="GO" id="GO:0009279">
    <property type="term" value="C:cell outer membrane"/>
    <property type="evidence" value="ECO:0007669"/>
    <property type="project" value="TreeGrafter"/>
</dbReference>
<sequence>MRRALAACGIALAALAAAAGAQPPGLPGGVRLPNIGGGAQQPTRRPGSDSALVKFLDPDSTLTALLARPGFTATRYQGDTVRFQAERRLLVLEGKPAAVEREGTLLVGSHVEYDDSTQVIVARPDSVRGDTVFLRDPSQADVSVRGRIVYYVAEKRGTIEQFQTAVTEGETWFVSGERGALVSDSIIEGRRYVFARDGSVTSCSETVPHYHFEARDIKMVTRNLLVVRPAVLYIADVPVMWLPFVFQDMRSGRRSGLLTPRFGVAELIRNSPSYKRSIENLGYYFNLGSYADASAWMDWRSGSRGDGFDPGWIRANAETRYRIIDRFIQGRLSASYTANRGGTRNLAVSLGHEQAFNQQRRLSANLNYVQNTTVQRQNSLNPNAALGTIASQLNFQDKFGPTSMSIGGTRKQFPGRDQVDQDFPNLNLTTRTISFGENVDWTPTLSLTNTQSFRIDQGTQFAYVYRRDASGRLDSASVNPSRRNTSVRVESPIKIFDFNWANSFSFTEEVQDFPQTRPVYRDIRDTTTRETRVFNQTYLSSLDWNTSFNLPRFLQGTWNVSPTVSLSNVDAGGLFVRSERTGGKWVAQRKRASVGVSSSPTFYAFPPGFGKVERFRHSINPVISYSYSPEARVSDEYLNAIGRAPQGYLGALVQSRVSLQLSTNLEAKMRARAPSAPATGTPARAPGDSAAPTPADSAAVTDTTTRPVRTDAGGSAVAEGNKVRLLSLNFTGLNYDFVRADSIGGSLLNQRGFTDQTFGFSARSDLIPGLDFRTTYSLFLGDPASDTAVFKPYRTEMGVNFSLDQNSAIFGTLARLFGRKVQPSSTTGAATPSQSREAATPGGDAFFSRQAVAQQVAGSAARNAAYDIPNTNGWQASVTYTASRQRPDIRGPIIQADPTVACRAFVNQPAYIYENCLIQARTAPPAGTPLGSTTFGAPVYASPPQQSLTLNTSFPVTQKWAAQWSTTYDAQRGGFASNQVTLQRELHDWRAVFAFTQSPNGNFGFNFFVALKAQPDLKFDYNRQTFRAPGQSGTF</sequence>
<protein>
    <recommendedName>
        <fullName evidence="3">LPS-assembly protein LptD central domain-containing protein</fullName>
    </recommendedName>
</protein>
<reference evidence="4" key="1">
    <citation type="submission" date="2022-08" db="EMBL/GenBank/DDBJ databases">
        <title>Draft genome sequencing of Roseisolibacter agri AW1220.</title>
        <authorList>
            <person name="Tobiishi Y."/>
            <person name="Tonouchi A."/>
        </authorList>
    </citation>
    <scope>NUCLEOTIDE SEQUENCE</scope>
    <source>
        <strain evidence="4">AW1220</strain>
    </source>
</reference>
<feature type="compositionally biased region" description="Low complexity" evidence="1">
    <location>
        <begin position="672"/>
        <end position="711"/>
    </location>
</feature>
<accession>A0AA37Q774</accession>
<dbReference type="RefSeq" id="WP_284351971.1">
    <property type="nucleotide sequence ID" value="NZ_BRXS01000006.1"/>
</dbReference>
<dbReference type="PANTHER" id="PTHR30189:SF1">
    <property type="entry name" value="LPS-ASSEMBLY PROTEIN LPTD"/>
    <property type="match status" value="1"/>
</dbReference>